<dbReference type="RefSeq" id="WP_128525524.1">
    <property type="nucleotide sequence ID" value="NZ_CP026118.1"/>
</dbReference>
<proteinExistence type="predicted"/>
<dbReference type="InterPro" id="IPR013560">
    <property type="entry name" value="DUF1722"/>
</dbReference>
<dbReference type="Proteomes" id="UP000287756">
    <property type="component" value="Chromosome"/>
</dbReference>
<feature type="domain" description="DUF1722" evidence="1">
    <location>
        <begin position="180"/>
        <end position="296"/>
    </location>
</feature>
<reference evidence="2 3" key="1">
    <citation type="submission" date="2018-01" db="EMBL/GenBank/DDBJ databases">
        <title>The whole genome sequencing and assembly of Halobacillus litoralis ERB031 strain.</title>
        <authorList>
            <person name="Lee S.-J."/>
            <person name="Park M.-K."/>
            <person name="Kim J.-Y."/>
            <person name="Lee Y.-J."/>
            <person name="Yi H."/>
            <person name="Bahn Y.-S."/>
            <person name="Kim J.F."/>
            <person name="Lee D.-W."/>
        </authorList>
    </citation>
    <scope>NUCLEOTIDE SEQUENCE [LARGE SCALE GENOMIC DNA]</scope>
    <source>
        <strain evidence="2 3">ERB 031</strain>
    </source>
</reference>
<dbReference type="PANTHER" id="PTHR30087">
    <property type="entry name" value="INNER MEMBRANE PROTEIN"/>
    <property type="match status" value="1"/>
</dbReference>
<dbReference type="PANTHER" id="PTHR30087:SF0">
    <property type="entry name" value="INNER MEMBRANE PROTEIN"/>
    <property type="match status" value="1"/>
</dbReference>
<dbReference type="Pfam" id="PF08349">
    <property type="entry name" value="DUF1722"/>
    <property type="match status" value="1"/>
</dbReference>
<dbReference type="OrthoDB" id="9797779at2"/>
<name>A0A410MF41_9BACI</name>
<evidence type="ECO:0000259" key="1">
    <source>
        <dbReference type="Pfam" id="PF08349"/>
    </source>
</evidence>
<gene>
    <name evidence="2" type="ORF">HLI_14125</name>
</gene>
<dbReference type="KEGG" id="hli:HLI_14125"/>
<dbReference type="EMBL" id="CP026118">
    <property type="protein sequence ID" value="QAS53246.1"/>
    <property type="molecule type" value="Genomic_DNA"/>
</dbReference>
<protein>
    <submittedName>
        <fullName evidence="2">DUF1722 domain-containing protein</fullName>
    </submittedName>
</protein>
<evidence type="ECO:0000313" key="3">
    <source>
        <dbReference type="Proteomes" id="UP000287756"/>
    </source>
</evidence>
<sequence length="312" mass="35795">MKRFAVPKVVISRFIEFAEVRCNGAGIPKKMVQRMQPYVEFVYSLPESEVSSGLPAERLVHLGTEEDETDKVVKRISQTLEKYFPFADGLLLKSCTQENVGQGVNGYRSTEHSEVSAGMSGFITEVSVQNKGLAIEEMGRLEELTSRCHFLTKLFTLASFREVKESGKMNSLRQFHATNKYLFMAYHPDTLKRMGRAVANHEHYSLEMVFENYEGLLHELLREPAKPSAHVNVCQHIYGYFKKELTKEEKENFRSLLGQYKRGEVPLNAVIRVLSNWASHFQSDYLKRQTYFEPYPQELLDMSDSGEGSTYS</sequence>
<evidence type="ECO:0000313" key="2">
    <source>
        <dbReference type="EMBL" id="QAS53246.1"/>
    </source>
</evidence>
<accession>A0A410MF41</accession>
<organism evidence="2 3">
    <name type="scientific">Halobacillus litoralis</name>
    <dbReference type="NCBI Taxonomy" id="45668"/>
    <lineage>
        <taxon>Bacteria</taxon>
        <taxon>Bacillati</taxon>
        <taxon>Bacillota</taxon>
        <taxon>Bacilli</taxon>
        <taxon>Bacillales</taxon>
        <taxon>Bacillaceae</taxon>
        <taxon>Halobacillus</taxon>
    </lineage>
</organism>
<dbReference type="AlphaFoldDB" id="A0A410MF41"/>